<dbReference type="eggNOG" id="COG5449">
    <property type="taxonomic scope" value="Bacteria"/>
</dbReference>
<dbReference type="InterPro" id="IPR018964">
    <property type="entry name" value="Phage_phiJL001_Gp84_C"/>
</dbReference>
<name>A0A0D0Q628_9RHOB</name>
<dbReference type="RefSeq" id="WP_018301138.1">
    <property type="nucleotide sequence ID" value="NZ_KB902276.1"/>
</dbReference>
<dbReference type="Pfam" id="PF09931">
    <property type="entry name" value="Phage_phiJL001_Gp84_N"/>
    <property type="match status" value="1"/>
</dbReference>
<dbReference type="AlphaFoldDB" id="A0A0D0Q628"/>
<dbReference type="EMBL" id="AONG01000008">
    <property type="protein sequence ID" value="KIQ69929.1"/>
    <property type="molecule type" value="Genomic_DNA"/>
</dbReference>
<evidence type="ECO:0000259" key="1">
    <source>
        <dbReference type="Pfam" id="PF09356"/>
    </source>
</evidence>
<accession>A0A0D0Q628</accession>
<proteinExistence type="predicted"/>
<reference evidence="2 3" key="1">
    <citation type="submission" date="2013-01" db="EMBL/GenBank/DDBJ databases">
        <authorList>
            <person name="Fiebig A."/>
            <person name="Goeker M."/>
            <person name="Klenk H.-P.P."/>
        </authorList>
    </citation>
    <scope>NUCLEOTIDE SEQUENCE [LARGE SCALE GENOMIC DNA]</scope>
    <source>
        <strain evidence="2 3">DSM 24838</strain>
    </source>
</reference>
<dbReference type="Pfam" id="PF09356">
    <property type="entry name" value="Phage_BR0599"/>
    <property type="match status" value="1"/>
</dbReference>
<dbReference type="PATRIC" id="fig|1123501.6.peg.1588"/>
<dbReference type="InterPro" id="IPR011928">
    <property type="entry name" value="Phage_phiJL001_Gp84"/>
</dbReference>
<dbReference type="OrthoDB" id="1633386at2"/>
<dbReference type="Proteomes" id="UP000035100">
    <property type="component" value="Unassembled WGS sequence"/>
</dbReference>
<keyword evidence="3" id="KW-1185">Reference proteome</keyword>
<protein>
    <recommendedName>
        <fullName evidence="1">Bacteriophage phiJL001 Gp84 C-terminal domain-containing protein</fullName>
    </recommendedName>
</protein>
<dbReference type="STRING" id="1123501.Wenmar_01499"/>
<sequence length="286" mass="30821">MSRAALLGHLATGDTTVCRCWRLTRADGVTYGFTDHDRDLTFDGLTHRADSGLTARALVQGTGLSVDNSEAAGVLSDAAIRDADVEAGRFDGAEVESWLVNWADPSQRMLRFRGALGEIRREGAAFTAELRGLTDLLNQPQGRSYTPSCQAILGDAACGVALGPLAEVREAESVEDAQVFFLPGLDAYADRWFDRGVLRVLEGEGAGLEGIVKVDRLLPDGRRRITLWAPIRAEVPAGTSLRLTPGCDKRLATCRDKFANVANFRGFPTIPGEDWLVVPPRAGDAP</sequence>
<comment type="caution">
    <text evidence="2">The sequence shown here is derived from an EMBL/GenBank/DDBJ whole genome shotgun (WGS) entry which is preliminary data.</text>
</comment>
<feature type="domain" description="Bacteriophage phiJL001 Gp84 C-terminal" evidence="1">
    <location>
        <begin position="191"/>
        <end position="274"/>
    </location>
</feature>
<organism evidence="2 3">
    <name type="scientific">Wenxinia marina DSM 24838</name>
    <dbReference type="NCBI Taxonomy" id="1123501"/>
    <lineage>
        <taxon>Bacteria</taxon>
        <taxon>Pseudomonadati</taxon>
        <taxon>Pseudomonadota</taxon>
        <taxon>Alphaproteobacteria</taxon>
        <taxon>Rhodobacterales</taxon>
        <taxon>Roseobacteraceae</taxon>
        <taxon>Wenxinia</taxon>
    </lineage>
</organism>
<gene>
    <name evidence="2" type="ORF">Wenmar_01499</name>
</gene>
<evidence type="ECO:0000313" key="2">
    <source>
        <dbReference type="EMBL" id="KIQ69929.1"/>
    </source>
</evidence>
<evidence type="ECO:0000313" key="3">
    <source>
        <dbReference type="Proteomes" id="UP000035100"/>
    </source>
</evidence>
<dbReference type="NCBIfam" id="TIGR02218">
    <property type="entry name" value="phg_TIGR02218"/>
    <property type="match status" value="1"/>
</dbReference>